<evidence type="ECO:0000259" key="1">
    <source>
        <dbReference type="Pfam" id="PF08241"/>
    </source>
</evidence>
<dbReference type="PANTHER" id="PTHR43861">
    <property type="entry name" value="TRANS-ACONITATE 2-METHYLTRANSFERASE-RELATED"/>
    <property type="match status" value="1"/>
</dbReference>
<keyword evidence="3" id="KW-1185">Reference proteome</keyword>
<dbReference type="CDD" id="cd02440">
    <property type="entry name" value="AdoMet_MTases"/>
    <property type="match status" value="1"/>
</dbReference>
<protein>
    <recommendedName>
        <fullName evidence="1">Methyltransferase type 11 domain-containing protein</fullName>
    </recommendedName>
</protein>
<evidence type="ECO:0000313" key="3">
    <source>
        <dbReference type="Proteomes" id="UP000677082"/>
    </source>
</evidence>
<feature type="domain" description="Methyltransferase type 11" evidence="1">
    <location>
        <begin position="66"/>
        <end position="165"/>
    </location>
</feature>
<dbReference type="Proteomes" id="UP000677082">
    <property type="component" value="Unassembled WGS sequence"/>
</dbReference>
<dbReference type="Gene3D" id="3.40.50.150">
    <property type="entry name" value="Vaccinia Virus protein VP39"/>
    <property type="match status" value="1"/>
</dbReference>
<reference evidence="2 3" key="1">
    <citation type="submission" date="2021-03" db="EMBL/GenBank/DDBJ databases">
        <title>Whole genome shotgun sequence of Actinoplanes toevensis NBRC 105298.</title>
        <authorList>
            <person name="Komaki H."/>
            <person name="Tamura T."/>
        </authorList>
    </citation>
    <scope>NUCLEOTIDE SEQUENCE [LARGE SCALE GENOMIC DNA]</scope>
    <source>
        <strain evidence="2 3">NBRC 105298</strain>
    </source>
</reference>
<organism evidence="2 3">
    <name type="scientific">Paractinoplanes toevensis</name>
    <dbReference type="NCBI Taxonomy" id="571911"/>
    <lineage>
        <taxon>Bacteria</taxon>
        <taxon>Bacillati</taxon>
        <taxon>Actinomycetota</taxon>
        <taxon>Actinomycetes</taxon>
        <taxon>Micromonosporales</taxon>
        <taxon>Micromonosporaceae</taxon>
        <taxon>Paractinoplanes</taxon>
    </lineage>
</organism>
<sequence length="294" mass="31120">MALAREGGADKTCRMDLTERAAKSARVVAVFDRVADVYDNVGVPWFTPIAEQLVRAAAPVGGERALDVGCGRGAATVALARAVGPGGHVTGIDLSPRMVEACAADIAGLGLPNVDVQVLDASSPSLPPAAYELVVSSLVVFFLPDPLAALSAWRRLLVPGGRLAISTFAARDQVWEAVDATFRPYLPAGLLDARTTGAAGPFSSDTGVEELVAAAGYTDVRTIHFDIEVTFTDVEQWYVFSRSHGQRAMWDAIASTDHDTVKTIAGDRLEQARGTDGRIHLHQQVRCTLAACPI</sequence>
<dbReference type="GO" id="GO:0008757">
    <property type="term" value="F:S-adenosylmethionine-dependent methyltransferase activity"/>
    <property type="evidence" value="ECO:0007669"/>
    <property type="project" value="InterPro"/>
</dbReference>
<dbReference type="EMBL" id="BOQN01000011">
    <property type="protein sequence ID" value="GIM89132.1"/>
    <property type="molecule type" value="Genomic_DNA"/>
</dbReference>
<dbReference type="AlphaFoldDB" id="A0A919VYL0"/>
<gene>
    <name evidence="2" type="ORF">Ato02nite_009250</name>
</gene>
<dbReference type="PANTHER" id="PTHR43861:SF1">
    <property type="entry name" value="TRANS-ACONITATE 2-METHYLTRANSFERASE"/>
    <property type="match status" value="1"/>
</dbReference>
<dbReference type="InterPro" id="IPR029063">
    <property type="entry name" value="SAM-dependent_MTases_sf"/>
</dbReference>
<proteinExistence type="predicted"/>
<dbReference type="Pfam" id="PF08241">
    <property type="entry name" value="Methyltransf_11"/>
    <property type="match status" value="1"/>
</dbReference>
<name>A0A919VYL0_9ACTN</name>
<comment type="caution">
    <text evidence="2">The sequence shown here is derived from an EMBL/GenBank/DDBJ whole genome shotgun (WGS) entry which is preliminary data.</text>
</comment>
<evidence type="ECO:0000313" key="2">
    <source>
        <dbReference type="EMBL" id="GIM89132.1"/>
    </source>
</evidence>
<dbReference type="SUPFAM" id="SSF53335">
    <property type="entry name" value="S-adenosyl-L-methionine-dependent methyltransferases"/>
    <property type="match status" value="1"/>
</dbReference>
<dbReference type="InterPro" id="IPR013216">
    <property type="entry name" value="Methyltransf_11"/>
</dbReference>
<accession>A0A919VYL0</accession>